<reference evidence="1" key="1">
    <citation type="journal article" date="2014" name="Front. Microbiol.">
        <title>High frequency of phylogenetically diverse reductive dehalogenase-homologous genes in deep subseafloor sedimentary metagenomes.</title>
        <authorList>
            <person name="Kawai M."/>
            <person name="Futagami T."/>
            <person name="Toyoda A."/>
            <person name="Takaki Y."/>
            <person name="Nishi S."/>
            <person name="Hori S."/>
            <person name="Arai W."/>
            <person name="Tsubouchi T."/>
            <person name="Morono Y."/>
            <person name="Uchiyama I."/>
            <person name="Ito T."/>
            <person name="Fujiyama A."/>
            <person name="Inagaki F."/>
            <person name="Takami H."/>
        </authorList>
    </citation>
    <scope>NUCLEOTIDE SEQUENCE</scope>
    <source>
        <strain evidence="1">Expedition CK06-06</strain>
    </source>
</reference>
<dbReference type="EMBL" id="BARS01030497">
    <property type="protein sequence ID" value="GAG22499.1"/>
    <property type="molecule type" value="Genomic_DNA"/>
</dbReference>
<sequence>MKIGDKVREQKGKEPPYGYSMQGQVGVIEAIVPEDIWPIKVQVVNNFSFQESELELVEPVPSKGGQ</sequence>
<gene>
    <name evidence="1" type="ORF">S01H1_47564</name>
</gene>
<comment type="caution">
    <text evidence="1">The sequence shown here is derived from an EMBL/GenBank/DDBJ whole genome shotgun (WGS) entry which is preliminary data.</text>
</comment>
<evidence type="ECO:0000313" key="1">
    <source>
        <dbReference type="EMBL" id="GAG22499.1"/>
    </source>
</evidence>
<dbReference type="AlphaFoldDB" id="X0VVT2"/>
<protein>
    <submittedName>
        <fullName evidence="1">Uncharacterized protein</fullName>
    </submittedName>
</protein>
<name>X0VVT2_9ZZZZ</name>
<proteinExistence type="predicted"/>
<accession>X0VVT2</accession>
<organism evidence="1">
    <name type="scientific">marine sediment metagenome</name>
    <dbReference type="NCBI Taxonomy" id="412755"/>
    <lineage>
        <taxon>unclassified sequences</taxon>
        <taxon>metagenomes</taxon>
        <taxon>ecological metagenomes</taxon>
    </lineage>
</organism>